<dbReference type="RefSeq" id="XP_024664787.1">
    <property type="nucleotide sequence ID" value="XM_024809019.1"/>
</dbReference>
<organism evidence="2 3">
    <name type="scientific">Wickerhamiella sorbophila</name>
    <dbReference type="NCBI Taxonomy" id="45607"/>
    <lineage>
        <taxon>Eukaryota</taxon>
        <taxon>Fungi</taxon>
        <taxon>Dikarya</taxon>
        <taxon>Ascomycota</taxon>
        <taxon>Saccharomycotina</taxon>
        <taxon>Dipodascomycetes</taxon>
        <taxon>Dipodascales</taxon>
        <taxon>Trichomonascaceae</taxon>
        <taxon>Wickerhamiella</taxon>
    </lineage>
</organism>
<comment type="caution">
    <text evidence="2">The sequence shown here is derived from an EMBL/GenBank/DDBJ whole genome shotgun (WGS) entry which is preliminary data.</text>
</comment>
<feature type="transmembrane region" description="Helical" evidence="1">
    <location>
        <begin position="86"/>
        <end position="106"/>
    </location>
</feature>
<evidence type="ECO:0000256" key="1">
    <source>
        <dbReference type="RuleBase" id="RU363059"/>
    </source>
</evidence>
<dbReference type="InterPro" id="IPR007599">
    <property type="entry name" value="DER1"/>
</dbReference>
<keyword evidence="1" id="KW-0472">Membrane</keyword>
<gene>
    <name evidence="2" type="ORF">B9G98_02462</name>
</gene>
<keyword evidence="1" id="KW-1133">Transmembrane helix</keyword>
<evidence type="ECO:0000313" key="2">
    <source>
        <dbReference type="EMBL" id="PRT54842.1"/>
    </source>
</evidence>
<comment type="function">
    <text evidence="1">May be involved in the degradation of misfolded endoplasmic reticulum (ER) luminal proteins.</text>
</comment>
<name>A0A2T0FIL2_9ASCO</name>
<dbReference type="GO" id="GO:0005789">
    <property type="term" value="C:endoplasmic reticulum membrane"/>
    <property type="evidence" value="ECO:0007669"/>
    <property type="project" value="UniProtKB-SubCell"/>
</dbReference>
<dbReference type="Pfam" id="PF04511">
    <property type="entry name" value="DER1"/>
    <property type="match status" value="1"/>
</dbReference>
<evidence type="ECO:0000313" key="3">
    <source>
        <dbReference type="Proteomes" id="UP000238350"/>
    </source>
</evidence>
<proteinExistence type="inferred from homology"/>
<dbReference type="AlphaFoldDB" id="A0A2T0FIL2"/>
<keyword evidence="1" id="KW-0812">Transmembrane</keyword>
<dbReference type="Proteomes" id="UP000238350">
    <property type="component" value="Unassembled WGS sequence"/>
</dbReference>
<protein>
    <recommendedName>
        <fullName evidence="1">Derlin</fullName>
    </recommendedName>
</protein>
<feature type="transmembrane region" description="Helical" evidence="1">
    <location>
        <begin position="46"/>
        <end position="65"/>
    </location>
</feature>
<reference evidence="2 3" key="1">
    <citation type="submission" date="2017-04" db="EMBL/GenBank/DDBJ databases">
        <title>Genome sequencing of [Candida] sorbophila.</title>
        <authorList>
            <person name="Ahn J.O."/>
        </authorList>
    </citation>
    <scope>NUCLEOTIDE SEQUENCE [LARGE SCALE GENOMIC DNA]</scope>
    <source>
        <strain evidence="2 3">DS02</strain>
    </source>
</reference>
<feature type="transmembrane region" description="Helical" evidence="1">
    <location>
        <begin position="152"/>
        <end position="169"/>
    </location>
</feature>
<keyword evidence="3" id="KW-1185">Reference proteome</keyword>
<dbReference type="GeneID" id="36516210"/>
<comment type="similarity">
    <text evidence="1">Belongs to the derlin family.</text>
</comment>
<keyword evidence="1" id="KW-0256">Endoplasmic reticulum</keyword>
<comment type="caution">
    <text evidence="1">Lacks conserved residue(s) required for the propagation of feature annotation.</text>
</comment>
<dbReference type="EMBL" id="NDIQ01000021">
    <property type="protein sequence ID" value="PRT54842.1"/>
    <property type="molecule type" value="Genomic_DNA"/>
</dbReference>
<accession>A0A2T0FIL2</accession>
<sequence>MDFAHRPPVTSALVILLGAVSASVNLNLLSERHVVFQMSRILSGDAWRLGSLFYCGGLIIFIVTLPDVLSSSSWLETMYYRNSRSYLLVLCVLGIVSMMACSVSGYPFASQPFLLALNYLEFRQNYRGHMVMLYQTLFRLLFSSLTMFDRTYFGANAIALLATHLIYYIQDVLPRTSGVDLLKRLKR</sequence>
<comment type="subcellular location">
    <subcellularLocation>
        <location evidence="1">Endoplasmic reticulum membrane</location>
        <topology evidence="1">Multi-pass membrane protein</topology>
    </subcellularLocation>
</comment>